<dbReference type="HOGENOM" id="CLU_000445_89_1_7"/>
<dbReference type="InterPro" id="IPR003661">
    <property type="entry name" value="HisK_dim/P_dom"/>
</dbReference>
<dbReference type="PRINTS" id="PR00344">
    <property type="entry name" value="BCTRLSENSOR"/>
</dbReference>
<evidence type="ECO:0000256" key="8">
    <source>
        <dbReference type="ARBA" id="ARBA00023012"/>
    </source>
</evidence>
<dbReference type="PANTHER" id="PTHR43065">
    <property type="entry name" value="SENSOR HISTIDINE KINASE"/>
    <property type="match status" value="1"/>
</dbReference>
<sequence length="229" mass="24797">MAIKTLAELLPDQYDDAEFRTTFARIALQEVDRIDNLVRRLRGLKTSATIQMQPLNIVTPLESTLELLSGELQKRYIEVTRQYEPSLPQIIGSADQLKQVFLNICLNSAEAMGQSGDLTITVGVDPDGEQSEVVMTFADTGPGIDEDVIETIFEAFVTSKNDGSGLGMAICKDIVGLHRGTICAANRSDGSGAIFTIRLPVYQGDSQYESLASDHGLTPATHAVSEFAG</sequence>
<dbReference type="InterPro" id="IPR004358">
    <property type="entry name" value="Sig_transdc_His_kin-like_C"/>
</dbReference>
<evidence type="ECO:0000256" key="3">
    <source>
        <dbReference type="ARBA" id="ARBA00022553"/>
    </source>
</evidence>
<keyword evidence="3" id="KW-0597">Phosphoprotein</keyword>
<dbReference type="SMART" id="SM00387">
    <property type="entry name" value="HATPase_c"/>
    <property type="match status" value="1"/>
</dbReference>
<dbReference type="Pfam" id="PF02518">
    <property type="entry name" value="HATPase_c"/>
    <property type="match status" value="1"/>
</dbReference>
<evidence type="ECO:0000256" key="5">
    <source>
        <dbReference type="ARBA" id="ARBA00022741"/>
    </source>
</evidence>
<dbReference type="Proteomes" id="UP000019141">
    <property type="component" value="Unassembled WGS sequence"/>
</dbReference>
<evidence type="ECO:0000259" key="9">
    <source>
        <dbReference type="PROSITE" id="PS50109"/>
    </source>
</evidence>
<dbReference type="Gene3D" id="3.30.565.10">
    <property type="entry name" value="Histidine kinase-like ATPase, C-terminal domain"/>
    <property type="match status" value="1"/>
</dbReference>
<gene>
    <name evidence="10" type="ORF">ETSY1_16160</name>
</gene>
<evidence type="ECO:0000256" key="6">
    <source>
        <dbReference type="ARBA" id="ARBA00022777"/>
    </source>
</evidence>
<comment type="caution">
    <text evidence="10">The sequence shown here is derived from an EMBL/GenBank/DDBJ whole genome shotgun (WGS) entry which is preliminary data.</text>
</comment>
<dbReference type="InterPro" id="IPR003594">
    <property type="entry name" value="HATPase_dom"/>
</dbReference>
<keyword evidence="6" id="KW-0418">Kinase</keyword>
<evidence type="ECO:0000256" key="2">
    <source>
        <dbReference type="ARBA" id="ARBA00012438"/>
    </source>
</evidence>
<dbReference type="GO" id="GO:0000155">
    <property type="term" value="F:phosphorelay sensor kinase activity"/>
    <property type="evidence" value="ECO:0007669"/>
    <property type="project" value="InterPro"/>
</dbReference>
<protein>
    <recommendedName>
        <fullName evidence="2">histidine kinase</fullName>
        <ecNumber evidence="2">2.7.13.3</ecNumber>
    </recommendedName>
</protein>
<dbReference type="EC" id="2.7.13.3" evidence="2"/>
<keyword evidence="7" id="KW-0067">ATP-binding</keyword>
<name>W4LN18_ENTF1</name>
<evidence type="ECO:0000313" key="11">
    <source>
        <dbReference type="Proteomes" id="UP000019141"/>
    </source>
</evidence>
<dbReference type="InterPro" id="IPR036890">
    <property type="entry name" value="HATPase_C_sf"/>
</dbReference>
<proteinExistence type="predicted"/>
<feature type="domain" description="Histidine kinase" evidence="9">
    <location>
        <begin position="1"/>
        <end position="203"/>
    </location>
</feature>
<evidence type="ECO:0000313" key="10">
    <source>
        <dbReference type="EMBL" id="ETW99115.1"/>
    </source>
</evidence>
<keyword evidence="4" id="KW-0808">Transferase</keyword>
<evidence type="ECO:0000256" key="7">
    <source>
        <dbReference type="ARBA" id="ARBA00022840"/>
    </source>
</evidence>
<accession>W4LN18</accession>
<reference evidence="10 11" key="1">
    <citation type="journal article" date="2014" name="Nature">
        <title>An environmental bacterial taxon with a large and distinct metabolic repertoire.</title>
        <authorList>
            <person name="Wilson M.C."/>
            <person name="Mori T."/>
            <person name="Ruckert C."/>
            <person name="Uria A.R."/>
            <person name="Helf M.J."/>
            <person name="Takada K."/>
            <person name="Gernert C."/>
            <person name="Steffens U.A."/>
            <person name="Heycke N."/>
            <person name="Schmitt S."/>
            <person name="Rinke C."/>
            <person name="Helfrich E.J."/>
            <person name="Brachmann A.O."/>
            <person name="Gurgui C."/>
            <person name="Wakimoto T."/>
            <person name="Kracht M."/>
            <person name="Crusemann M."/>
            <person name="Hentschel U."/>
            <person name="Abe I."/>
            <person name="Matsunaga S."/>
            <person name="Kalinowski J."/>
            <person name="Takeyama H."/>
            <person name="Piel J."/>
        </authorList>
    </citation>
    <scope>NUCLEOTIDE SEQUENCE [LARGE SCALE GENOMIC DNA]</scope>
    <source>
        <strain evidence="11">TSY1</strain>
    </source>
</reference>
<comment type="catalytic activity">
    <reaction evidence="1">
        <text>ATP + protein L-histidine = ADP + protein N-phospho-L-histidine.</text>
        <dbReference type="EC" id="2.7.13.3"/>
    </reaction>
</comment>
<dbReference type="CDD" id="cd00082">
    <property type="entry name" value="HisKA"/>
    <property type="match status" value="1"/>
</dbReference>
<evidence type="ECO:0000256" key="1">
    <source>
        <dbReference type="ARBA" id="ARBA00000085"/>
    </source>
</evidence>
<dbReference type="GO" id="GO:0005524">
    <property type="term" value="F:ATP binding"/>
    <property type="evidence" value="ECO:0007669"/>
    <property type="project" value="UniProtKB-KW"/>
</dbReference>
<dbReference type="PANTHER" id="PTHR43065:SF10">
    <property type="entry name" value="PEROXIDE STRESS-ACTIVATED HISTIDINE KINASE MAK3"/>
    <property type="match status" value="1"/>
</dbReference>
<dbReference type="PROSITE" id="PS50109">
    <property type="entry name" value="HIS_KIN"/>
    <property type="match status" value="1"/>
</dbReference>
<dbReference type="EMBL" id="AZHW01000482">
    <property type="protein sequence ID" value="ETW99115.1"/>
    <property type="molecule type" value="Genomic_DNA"/>
</dbReference>
<keyword evidence="11" id="KW-1185">Reference proteome</keyword>
<keyword evidence="5" id="KW-0547">Nucleotide-binding</keyword>
<evidence type="ECO:0000256" key="4">
    <source>
        <dbReference type="ARBA" id="ARBA00022679"/>
    </source>
</evidence>
<dbReference type="SUPFAM" id="SSF55874">
    <property type="entry name" value="ATPase domain of HSP90 chaperone/DNA topoisomerase II/histidine kinase"/>
    <property type="match status" value="1"/>
</dbReference>
<dbReference type="InterPro" id="IPR005467">
    <property type="entry name" value="His_kinase_dom"/>
</dbReference>
<dbReference type="AlphaFoldDB" id="W4LN18"/>
<keyword evidence="8" id="KW-0902">Two-component regulatory system</keyword>
<organism evidence="10 11">
    <name type="scientific">Entotheonella factor</name>
    <dbReference type="NCBI Taxonomy" id="1429438"/>
    <lineage>
        <taxon>Bacteria</taxon>
        <taxon>Pseudomonadati</taxon>
        <taxon>Nitrospinota/Tectimicrobiota group</taxon>
        <taxon>Candidatus Tectimicrobiota</taxon>
        <taxon>Candidatus Entotheonellia</taxon>
        <taxon>Candidatus Entotheonellales</taxon>
        <taxon>Candidatus Entotheonellaceae</taxon>
        <taxon>Candidatus Entotheonella</taxon>
    </lineage>
</organism>